<dbReference type="OrthoDB" id="9768499at2"/>
<dbReference type="PANTHER" id="PTHR43081">
    <property type="entry name" value="ADENYLATE CYCLASE, TERMINAL-DIFFERENTIATION SPECIFIC-RELATED"/>
    <property type="match status" value="1"/>
</dbReference>
<dbReference type="CDD" id="cd07302">
    <property type="entry name" value="CHD"/>
    <property type="match status" value="1"/>
</dbReference>
<name>A0A1H7MJJ3_9SPHI</name>
<dbReference type="GO" id="GO:0004016">
    <property type="term" value="F:adenylate cyclase activity"/>
    <property type="evidence" value="ECO:0007669"/>
    <property type="project" value="UniProtKB-ARBA"/>
</dbReference>
<keyword evidence="1" id="KW-0812">Transmembrane</keyword>
<dbReference type="EMBL" id="FNZR01000003">
    <property type="protein sequence ID" value="SEL10845.1"/>
    <property type="molecule type" value="Genomic_DNA"/>
</dbReference>
<evidence type="ECO:0000313" key="3">
    <source>
        <dbReference type="EMBL" id="SEL10845.1"/>
    </source>
</evidence>
<dbReference type="InterPro" id="IPR029787">
    <property type="entry name" value="Nucleotide_cyclase"/>
</dbReference>
<dbReference type="STRING" id="332977.SAMN05421740_103526"/>
<feature type="transmembrane region" description="Helical" evidence="1">
    <location>
        <begin position="105"/>
        <end position="127"/>
    </location>
</feature>
<keyword evidence="4" id="KW-1185">Reference proteome</keyword>
<feature type="transmembrane region" description="Helical" evidence="1">
    <location>
        <begin position="147"/>
        <end position="169"/>
    </location>
</feature>
<dbReference type="InterPro" id="IPR001054">
    <property type="entry name" value="A/G_cyclase"/>
</dbReference>
<organism evidence="3 4">
    <name type="scientific">Parapedobacter koreensis</name>
    <dbReference type="NCBI Taxonomy" id="332977"/>
    <lineage>
        <taxon>Bacteria</taxon>
        <taxon>Pseudomonadati</taxon>
        <taxon>Bacteroidota</taxon>
        <taxon>Sphingobacteriia</taxon>
        <taxon>Sphingobacteriales</taxon>
        <taxon>Sphingobacteriaceae</taxon>
        <taxon>Parapedobacter</taxon>
    </lineage>
</organism>
<evidence type="ECO:0000313" key="4">
    <source>
        <dbReference type="Proteomes" id="UP000198916"/>
    </source>
</evidence>
<dbReference type="RefSeq" id="WP_090605089.1">
    <property type="nucleotide sequence ID" value="NZ_FNZR01000003.1"/>
</dbReference>
<gene>
    <name evidence="3" type="ORF">SAMN05421740_103526</name>
</gene>
<protein>
    <submittedName>
        <fullName evidence="3">Adenylate cyclase</fullName>
    </submittedName>
</protein>
<keyword evidence="1" id="KW-1133">Transmembrane helix</keyword>
<accession>A0A1H7MJJ3</accession>
<dbReference type="PANTHER" id="PTHR43081:SF1">
    <property type="entry name" value="ADENYLATE CYCLASE, TERMINAL-DIFFERENTIATION SPECIFIC"/>
    <property type="match status" value="1"/>
</dbReference>
<dbReference type="GO" id="GO:0009190">
    <property type="term" value="P:cyclic nucleotide biosynthetic process"/>
    <property type="evidence" value="ECO:0007669"/>
    <property type="project" value="InterPro"/>
</dbReference>
<reference evidence="4" key="1">
    <citation type="submission" date="2016-10" db="EMBL/GenBank/DDBJ databases">
        <authorList>
            <person name="Varghese N."/>
            <person name="Submissions S."/>
        </authorList>
    </citation>
    <scope>NUCLEOTIDE SEQUENCE [LARGE SCALE GENOMIC DNA]</scope>
    <source>
        <strain evidence="4">Jip14</strain>
    </source>
</reference>
<dbReference type="GO" id="GO:0035556">
    <property type="term" value="P:intracellular signal transduction"/>
    <property type="evidence" value="ECO:0007669"/>
    <property type="project" value="InterPro"/>
</dbReference>
<dbReference type="Gene3D" id="3.30.70.1230">
    <property type="entry name" value="Nucleotide cyclase"/>
    <property type="match status" value="1"/>
</dbReference>
<feature type="domain" description="Guanylate cyclase" evidence="2">
    <location>
        <begin position="195"/>
        <end position="324"/>
    </location>
</feature>
<evidence type="ECO:0000259" key="2">
    <source>
        <dbReference type="PROSITE" id="PS50125"/>
    </source>
</evidence>
<dbReference type="AlphaFoldDB" id="A0A1H7MJJ3"/>
<sequence>MLFDFNYTATVRRFAARFPALSHVGIQITFWVIVNNLMALLIYLYSNFISAVFSLHAQYELTWVFVLLTLLGILYGAVLGTTDYYLDKYTFRKMSLGRVMLAKALISFTMTLLILAILTAISFERIIPYLVSADHALILVKQQSWRYIVYFFVIFYLLMTLLISFINLVNKKYGPGVLVPLWFGKYKNPIEEERVFMFMDLKSSTTIAELLGHLRYSAFIRDAFYDINQLLSSYNVEIYQYVGDEMVLTWRVNNDMRYERCVLFFFACQRQFLKRLAYYKEKYGFFPEFKASLHMGMVTAVEIGDIKRDIAYHGDTINTTARIQSVCNQYHKELLVSEYLAERTGLAKHFKTQSIGQISLKGKREQIGIVSIEKMEDTPDANR</sequence>
<dbReference type="Pfam" id="PF00211">
    <property type="entry name" value="Guanylate_cyc"/>
    <property type="match status" value="1"/>
</dbReference>
<feature type="transmembrane region" description="Helical" evidence="1">
    <location>
        <begin position="20"/>
        <end position="43"/>
    </location>
</feature>
<evidence type="ECO:0000256" key="1">
    <source>
        <dbReference type="SAM" id="Phobius"/>
    </source>
</evidence>
<keyword evidence="1" id="KW-0472">Membrane</keyword>
<dbReference type="PROSITE" id="PS50125">
    <property type="entry name" value="GUANYLATE_CYCLASE_2"/>
    <property type="match status" value="1"/>
</dbReference>
<dbReference type="InterPro" id="IPR050697">
    <property type="entry name" value="Adenylyl/Guanylyl_Cyclase_3/4"/>
</dbReference>
<proteinExistence type="predicted"/>
<dbReference type="Proteomes" id="UP000198916">
    <property type="component" value="Unassembled WGS sequence"/>
</dbReference>
<dbReference type="SUPFAM" id="SSF55073">
    <property type="entry name" value="Nucleotide cyclase"/>
    <property type="match status" value="1"/>
</dbReference>
<feature type="transmembrane region" description="Helical" evidence="1">
    <location>
        <begin position="63"/>
        <end position="85"/>
    </location>
</feature>